<dbReference type="Pfam" id="PF00891">
    <property type="entry name" value="Methyltransf_2"/>
    <property type="match status" value="1"/>
</dbReference>
<dbReference type="InterPro" id="IPR029063">
    <property type="entry name" value="SAM-dependent_MTases_sf"/>
</dbReference>
<dbReference type="InterPro" id="IPR016461">
    <property type="entry name" value="COMT-like"/>
</dbReference>
<name>A0A7J8ZJ25_9ROSI</name>
<evidence type="ECO:0000256" key="3">
    <source>
        <dbReference type="ARBA" id="ARBA00022691"/>
    </source>
</evidence>
<dbReference type="Proteomes" id="UP000593574">
    <property type="component" value="Unassembled WGS sequence"/>
</dbReference>
<keyword evidence="2" id="KW-0808">Transferase</keyword>
<dbReference type="Gene3D" id="1.10.10.10">
    <property type="entry name" value="Winged helix-like DNA-binding domain superfamily/Winged helix DNA-binding domain"/>
    <property type="match status" value="1"/>
</dbReference>
<keyword evidence="3" id="KW-0949">S-adenosyl-L-methionine</keyword>
<dbReference type="AlphaFoldDB" id="A0A7J8ZJ25"/>
<evidence type="ECO:0000259" key="5">
    <source>
        <dbReference type="Pfam" id="PF08100"/>
    </source>
</evidence>
<evidence type="ECO:0000313" key="7">
    <source>
        <dbReference type="Proteomes" id="UP000593574"/>
    </source>
</evidence>
<evidence type="ECO:0000313" key="6">
    <source>
        <dbReference type="EMBL" id="MBA0711791.1"/>
    </source>
</evidence>
<proteinExistence type="predicted"/>
<dbReference type="InterPro" id="IPR036390">
    <property type="entry name" value="WH_DNA-bd_sf"/>
</dbReference>
<dbReference type="InterPro" id="IPR001077">
    <property type="entry name" value="COMT_C"/>
</dbReference>
<feature type="domain" description="O-methyltransferase C-terminal" evidence="4">
    <location>
        <begin position="178"/>
        <end position="238"/>
    </location>
</feature>
<dbReference type="GO" id="GO:0046983">
    <property type="term" value="F:protein dimerization activity"/>
    <property type="evidence" value="ECO:0007669"/>
    <property type="project" value="InterPro"/>
</dbReference>
<keyword evidence="1" id="KW-0489">Methyltransferase</keyword>
<comment type="caution">
    <text evidence="6">The sequence shown here is derived from an EMBL/GenBank/DDBJ whole genome shotgun (WGS) entry which is preliminary data.</text>
</comment>
<dbReference type="SUPFAM" id="SSF53335">
    <property type="entry name" value="S-adenosyl-L-methionine-dependent methyltransferases"/>
    <property type="match status" value="1"/>
</dbReference>
<dbReference type="EMBL" id="JABEZV010000005">
    <property type="protein sequence ID" value="MBA0711791.1"/>
    <property type="molecule type" value="Genomic_DNA"/>
</dbReference>
<dbReference type="GO" id="GO:0008171">
    <property type="term" value="F:O-methyltransferase activity"/>
    <property type="evidence" value="ECO:0007669"/>
    <property type="project" value="InterPro"/>
</dbReference>
<accession>A0A7J8ZJ25</accession>
<dbReference type="InterPro" id="IPR012967">
    <property type="entry name" value="COMT_dimerisation"/>
</dbReference>
<dbReference type="Gene3D" id="3.40.50.150">
    <property type="entry name" value="Vaccinia Virus protein VP39"/>
    <property type="match status" value="1"/>
</dbReference>
<evidence type="ECO:0000256" key="1">
    <source>
        <dbReference type="ARBA" id="ARBA00022603"/>
    </source>
</evidence>
<dbReference type="PANTHER" id="PTHR11746">
    <property type="entry name" value="O-METHYLTRANSFERASE"/>
    <property type="match status" value="1"/>
</dbReference>
<dbReference type="SUPFAM" id="SSF46785">
    <property type="entry name" value="Winged helix' DNA-binding domain"/>
    <property type="match status" value="1"/>
</dbReference>
<gene>
    <name evidence="6" type="ORF">Golax_010938</name>
</gene>
<feature type="domain" description="O-methyltransferase dimerisation" evidence="5">
    <location>
        <begin position="18"/>
        <end position="85"/>
    </location>
</feature>
<sequence length="239" mass="26786">MERKELDEARIQGQTEIWWYMFSFVDSMALKSVVELRIADIKHFHGVVITLSQIASCISDDLISRDITTLARIMKFLVRRKVFTVFHSSNNGDPLHCIKEGGHAFQKSHGREIWDLASENPEFNGMECIAKFVTNAILLGCKQGLSSIGLLVDVGAFNGVSHIAGDMFCAIPNANTAIMKICKKTIPRENGKVIMVEIILKEDGIGVFDEIGFIFDLLMIAHTNGKERTEVEWKKILEG</sequence>
<dbReference type="InterPro" id="IPR036388">
    <property type="entry name" value="WH-like_DNA-bd_sf"/>
</dbReference>
<protein>
    <submittedName>
        <fullName evidence="6">Uncharacterized protein</fullName>
    </submittedName>
</protein>
<reference evidence="6 7" key="1">
    <citation type="journal article" date="2019" name="Genome Biol. Evol.">
        <title>Insights into the evolution of the New World diploid cottons (Gossypium, subgenus Houzingenia) based on genome sequencing.</title>
        <authorList>
            <person name="Grover C.E."/>
            <person name="Arick M.A. 2nd"/>
            <person name="Thrash A."/>
            <person name="Conover J.L."/>
            <person name="Sanders W.S."/>
            <person name="Peterson D.G."/>
            <person name="Frelichowski J.E."/>
            <person name="Scheffler J.A."/>
            <person name="Scheffler B.E."/>
            <person name="Wendel J.F."/>
        </authorList>
    </citation>
    <scope>NUCLEOTIDE SEQUENCE [LARGE SCALE GENOMIC DNA]</scope>
    <source>
        <strain evidence="6">4</strain>
        <tissue evidence="6">Leaf</tissue>
    </source>
</reference>
<dbReference type="GO" id="GO:0032259">
    <property type="term" value="P:methylation"/>
    <property type="evidence" value="ECO:0007669"/>
    <property type="project" value="UniProtKB-KW"/>
</dbReference>
<evidence type="ECO:0000256" key="2">
    <source>
        <dbReference type="ARBA" id="ARBA00022679"/>
    </source>
</evidence>
<keyword evidence="7" id="KW-1185">Reference proteome</keyword>
<dbReference type="Pfam" id="PF08100">
    <property type="entry name" value="Dimerisation"/>
    <property type="match status" value="1"/>
</dbReference>
<evidence type="ECO:0000259" key="4">
    <source>
        <dbReference type="Pfam" id="PF00891"/>
    </source>
</evidence>
<organism evidence="6 7">
    <name type="scientific">Gossypium laxum</name>
    <dbReference type="NCBI Taxonomy" id="34288"/>
    <lineage>
        <taxon>Eukaryota</taxon>
        <taxon>Viridiplantae</taxon>
        <taxon>Streptophyta</taxon>
        <taxon>Embryophyta</taxon>
        <taxon>Tracheophyta</taxon>
        <taxon>Spermatophyta</taxon>
        <taxon>Magnoliopsida</taxon>
        <taxon>eudicotyledons</taxon>
        <taxon>Gunneridae</taxon>
        <taxon>Pentapetalae</taxon>
        <taxon>rosids</taxon>
        <taxon>malvids</taxon>
        <taxon>Malvales</taxon>
        <taxon>Malvaceae</taxon>
        <taxon>Malvoideae</taxon>
        <taxon>Gossypium</taxon>
    </lineage>
</organism>